<keyword evidence="6 9" id="KW-0472">Membrane</keyword>
<dbReference type="GO" id="GO:0005886">
    <property type="term" value="C:plasma membrane"/>
    <property type="evidence" value="ECO:0007669"/>
    <property type="project" value="UniProtKB-SubCell"/>
</dbReference>
<feature type="compositionally biased region" description="Polar residues" evidence="10">
    <location>
        <begin position="498"/>
        <end position="513"/>
    </location>
</feature>
<dbReference type="PANTHER" id="PTHR30203">
    <property type="entry name" value="OUTER MEMBRANE CATION EFFLUX PROTEIN"/>
    <property type="match status" value="1"/>
</dbReference>
<dbReference type="PROSITE" id="PS51257">
    <property type="entry name" value="PROKAR_LIPOPROTEIN"/>
    <property type="match status" value="1"/>
</dbReference>
<dbReference type="EMBL" id="CP029210">
    <property type="protein sequence ID" value="AWI53834.1"/>
    <property type="molecule type" value="Genomic_DNA"/>
</dbReference>
<evidence type="ECO:0000256" key="9">
    <source>
        <dbReference type="RuleBase" id="RU362097"/>
    </source>
</evidence>
<feature type="compositionally biased region" description="Low complexity" evidence="10">
    <location>
        <begin position="480"/>
        <end position="496"/>
    </location>
</feature>
<evidence type="ECO:0000256" key="6">
    <source>
        <dbReference type="ARBA" id="ARBA00023136"/>
    </source>
</evidence>
<evidence type="ECO:0000256" key="4">
    <source>
        <dbReference type="ARBA" id="ARBA00022692"/>
    </source>
</evidence>
<dbReference type="KEGG" id="aon:DEH84_10655"/>
<keyword evidence="5" id="KW-0732">Signal</keyword>
<dbReference type="InterPro" id="IPR010131">
    <property type="entry name" value="MdtP/NodT-like"/>
</dbReference>
<comment type="similarity">
    <text evidence="2 9">Belongs to the outer membrane factor (OMF) (TC 1.B.17) family.</text>
</comment>
<dbReference type="InterPro" id="IPR003423">
    <property type="entry name" value="OMP_efflux"/>
</dbReference>
<keyword evidence="7 9" id="KW-0564">Palmitate</keyword>
<accession>A0A2U8FTT4</accession>
<dbReference type="NCBIfam" id="TIGR01845">
    <property type="entry name" value="outer_NodT"/>
    <property type="match status" value="1"/>
</dbReference>
<evidence type="ECO:0000256" key="8">
    <source>
        <dbReference type="ARBA" id="ARBA00023288"/>
    </source>
</evidence>
<gene>
    <name evidence="11" type="ORF">DEH84_10655</name>
</gene>
<sequence>MQGKTLSLDAAPPRRLFAVVAALCAMALAGCGSPAGVRATVEPLSADALKLQAPDDTGRFTQALQPWWRVWGDDSLSSLVEQALRDSPSMAVARSRLMRAEAMRLQADAVTQPHLQARGELARQRYTEHGAVPPPLAGSVRENGTLQLEGAWELDLFGRHRAELAAAVGEAQAAQAEAHAAQLLLSTQVARTHVQLARLLSLREVGARTLAQREETLKLIQQRVSAGLDTTVELRQGEASLPDARQQLEALDEQITLTRHALAVLLGQVPDALQGHAPALDRLQLPGETGVMPVDLLSRRADVMAARWRVESAGQLSRAARASYYPNVDLRLFGGYGAIGLDRLLDPGSLQWGVLPALNLPLFDGGRREASLRGRVADEDQAIARYNQTVLQAVQEVADALGSGRSLQRQRAEQAAAQQASEAAYRLARERYQAGLGSYLNVLSAETAVLAQRRLAVDLQARQLDNQAALVRALGGGLSPVSTASPASPVSPIPTSSNPPTRTATPHPTGVRS</sequence>
<keyword evidence="8 9" id="KW-0449">Lipoprotein</keyword>
<dbReference type="Proteomes" id="UP000244892">
    <property type="component" value="Chromosome"/>
</dbReference>
<organism evidence="11 12">
    <name type="scientific">Aquabacterium olei</name>
    <dbReference type="NCBI Taxonomy" id="1296669"/>
    <lineage>
        <taxon>Bacteria</taxon>
        <taxon>Pseudomonadati</taxon>
        <taxon>Pseudomonadota</taxon>
        <taxon>Betaproteobacteria</taxon>
        <taxon>Burkholderiales</taxon>
        <taxon>Aquabacterium</taxon>
    </lineage>
</organism>
<feature type="region of interest" description="Disordered" evidence="10">
    <location>
        <begin position="480"/>
        <end position="513"/>
    </location>
</feature>
<name>A0A2U8FTT4_9BURK</name>
<protein>
    <submittedName>
        <fullName evidence="11">RND transporter</fullName>
    </submittedName>
</protein>
<evidence type="ECO:0000256" key="1">
    <source>
        <dbReference type="ARBA" id="ARBA00004370"/>
    </source>
</evidence>
<dbReference type="SUPFAM" id="SSF56954">
    <property type="entry name" value="Outer membrane efflux proteins (OEP)"/>
    <property type="match status" value="1"/>
</dbReference>
<dbReference type="PANTHER" id="PTHR30203:SF20">
    <property type="entry name" value="MULTIDRUG RESISTANCE OUTER MEMBRANE PROTEIN MDTP-RELATED"/>
    <property type="match status" value="1"/>
</dbReference>
<reference evidence="11 12" key="1">
    <citation type="submission" date="2018-05" db="EMBL/GenBank/DDBJ databases">
        <title>complete genome sequence of Aquabacterium olei NBRC 110486.</title>
        <authorList>
            <person name="Tang B."/>
            <person name="Chang J."/>
            <person name="Zhang L."/>
            <person name="Yang H."/>
        </authorList>
    </citation>
    <scope>NUCLEOTIDE SEQUENCE [LARGE SCALE GENOMIC DNA]</scope>
    <source>
        <strain evidence="11 12">NBRC 110486</strain>
    </source>
</reference>
<keyword evidence="12" id="KW-1185">Reference proteome</keyword>
<evidence type="ECO:0000256" key="5">
    <source>
        <dbReference type="ARBA" id="ARBA00022729"/>
    </source>
</evidence>
<evidence type="ECO:0000256" key="3">
    <source>
        <dbReference type="ARBA" id="ARBA00022452"/>
    </source>
</evidence>
<evidence type="ECO:0000313" key="12">
    <source>
        <dbReference type="Proteomes" id="UP000244892"/>
    </source>
</evidence>
<keyword evidence="4 9" id="KW-0812">Transmembrane</keyword>
<evidence type="ECO:0000256" key="7">
    <source>
        <dbReference type="ARBA" id="ARBA00023139"/>
    </source>
</evidence>
<dbReference type="RefSeq" id="WP_109036831.1">
    <property type="nucleotide sequence ID" value="NZ_CP029210.1"/>
</dbReference>
<evidence type="ECO:0000313" key="11">
    <source>
        <dbReference type="EMBL" id="AWI53834.1"/>
    </source>
</evidence>
<keyword evidence="3 9" id="KW-1134">Transmembrane beta strand</keyword>
<comment type="subcellular location">
    <subcellularLocation>
        <location evidence="9">Cell membrane</location>
        <topology evidence="9">Lipid-anchor</topology>
    </subcellularLocation>
    <subcellularLocation>
        <location evidence="1">Membrane</location>
    </subcellularLocation>
</comment>
<evidence type="ECO:0000256" key="2">
    <source>
        <dbReference type="ARBA" id="ARBA00007613"/>
    </source>
</evidence>
<dbReference type="GO" id="GO:0015562">
    <property type="term" value="F:efflux transmembrane transporter activity"/>
    <property type="evidence" value="ECO:0007669"/>
    <property type="project" value="InterPro"/>
</dbReference>
<dbReference type="Gene3D" id="2.20.200.10">
    <property type="entry name" value="Outer membrane efflux proteins (OEP)"/>
    <property type="match status" value="1"/>
</dbReference>
<dbReference type="Gene3D" id="1.20.1600.10">
    <property type="entry name" value="Outer membrane efflux proteins (OEP)"/>
    <property type="match status" value="1"/>
</dbReference>
<proteinExistence type="inferred from homology"/>
<dbReference type="Pfam" id="PF02321">
    <property type="entry name" value="OEP"/>
    <property type="match status" value="2"/>
</dbReference>
<evidence type="ECO:0000256" key="10">
    <source>
        <dbReference type="SAM" id="MobiDB-lite"/>
    </source>
</evidence>
<dbReference type="OrthoDB" id="9770517at2"/>
<dbReference type="AlphaFoldDB" id="A0A2U8FTT4"/>